<dbReference type="GO" id="GO:0003700">
    <property type="term" value="F:DNA-binding transcription factor activity"/>
    <property type="evidence" value="ECO:0007669"/>
    <property type="project" value="InterPro"/>
</dbReference>
<proteinExistence type="predicted"/>
<dbReference type="SUPFAM" id="SSF46785">
    <property type="entry name" value="Winged helix' DNA-binding domain"/>
    <property type="match status" value="1"/>
</dbReference>
<feature type="domain" description="HTH marR-type" evidence="1">
    <location>
        <begin position="1"/>
        <end position="145"/>
    </location>
</feature>
<dbReference type="InterPro" id="IPR036388">
    <property type="entry name" value="WH-like_DNA-bd_sf"/>
</dbReference>
<dbReference type="RefSeq" id="WP_212780299.1">
    <property type="nucleotide sequence ID" value="NZ_BMAY01000003.1"/>
</dbReference>
<evidence type="ECO:0000313" key="2">
    <source>
        <dbReference type="EMBL" id="GFZ26593.1"/>
    </source>
</evidence>
<dbReference type="InterPro" id="IPR036390">
    <property type="entry name" value="WH_DNA-bd_sf"/>
</dbReference>
<reference evidence="2" key="1">
    <citation type="submission" date="2020-08" db="EMBL/GenBank/DDBJ databases">
        <title>Taxonomic study for Lactobacillus species isolated from hardwood bark.</title>
        <authorList>
            <person name="Tohno M."/>
            <person name="Tanizawa Y."/>
        </authorList>
    </citation>
    <scope>NUCLEOTIDE SEQUENCE</scope>
    <source>
        <strain evidence="2">B40</strain>
    </source>
</reference>
<keyword evidence="3" id="KW-1185">Reference proteome</keyword>
<dbReference type="PROSITE" id="PS50995">
    <property type="entry name" value="HTH_MARR_2"/>
    <property type="match status" value="1"/>
</dbReference>
<name>A0A916VHR5_9LACO</name>
<evidence type="ECO:0000313" key="3">
    <source>
        <dbReference type="Proteomes" id="UP000677218"/>
    </source>
</evidence>
<evidence type="ECO:0000259" key="1">
    <source>
        <dbReference type="PROSITE" id="PS50995"/>
    </source>
</evidence>
<accession>A0A916VHR5</accession>
<dbReference type="Gene3D" id="1.10.10.10">
    <property type="entry name" value="Winged helix-like DNA-binding domain superfamily/Winged helix DNA-binding domain"/>
    <property type="match status" value="1"/>
</dbReference>
<protein>
    <submittedName>
        <fullName evidence="2">MarR family transcriptional regulator</fullName>
    </submittedName>
</protein>
<dbReference type="SMART" id="SM00347">
    <property type="entry name" value="HTH_MARR"/>
    <property type="match status" value="1"/>
</dbReference>
<dbReference type="Pfam" id="PF01047">
    <property type="entry name" value="MarR"/>
    <property type="match status" value="1"/>
</dbReference>
<sequence>MPRASRQSKTETIELKVAAASLGLSHATRKFLKASDFNNLTVKELQLLVALDSNLYRTSRSLAAAIGTTPGTLTVAIERLARKGYLNRTLDPQDRRIVKNELSPSGKNVIHEYKHFQAAYVQAFTEGLDTKELDAVIAGLDRVLAMLE</sequence>
<comment type="caution">
    <text evidence="2">The sequence shown here is derived from an EMBL/GenBank/DDBJ whole genome shotgun (WGS) entry which is preliminary data.</text>
</comment>
<dbReference type="GO" id="GO:0006950">
    <property type="term" value="P:response to stress"/>
    <property type="evidence" value="ECO:0007669"/>
    <property type="project" value="TreeGrafter"/>
</dbReference>
<dbReference type="InterPro" id="IPR000835">
    <property type="entry name" value="HTH_MarR-typ"/>
</dbReference>
<dbReference type="Proteomes" id="UP000677218">
    <property type="component" value="Unassembled WGS sequence"/>
</dbReference>
<dbReference type="EMBL" id="BMAY01000003">
    <property type="protein sequence ID" value="GFZ26593.1"/>
    <property type="molecule type" value="Genomic_DNA"/>
</dbReference>
<dbReference type="PANTHER" id="PTHR33164:SF89">
    <property type="entry name" value="MARR FAMILY REGULATORY PROTEIN"/>
    <property type="match status" value="1"/>
</dbReference>
<dbReference type="PANTHER" id="PTHR33164">
    <property type="entry name" value="TRANSCRIPTIONAL REGULATOR, MARR FAMILY"/>
    <property type="match status" value="1"/>
</dbReference>
<organism evidence="2 3">
    <name type="scientific">Lactobacillus corticis</name>
    <dbReference type="NCBI Taxonomy" id="2201249"/>
    <lineage>
        <taxon>Bacteria</taxon>
        <taxon>Bacillati</taxon>
        <taxon>Bacillota</taxon>
        <taxon>Bacilli</taxon>
        <taxon>Lactobacillales</taxon>
        <taxon>Lactobacillaceae</taxon>
        <taxon>Lactobacillus</taxon>
    </lineage>
</organism>
<dbReference type="InterPro" id="IPR039422">
    <property type="entry name" value="MarR/SlyA-like"/>
</dbReference>
<gene>
    <name evidence="2" type="primary">marR_2</name>
    <name evidence="2" type="ORF">LCB40_04730</name>
</gene>
<dbReference type="AlphaFoldDB" id="A0A916VHR5"/>